<keyword evidence="3" id="KW-1185">Reference proteome</keyword>
<evidence type="ECO:0000256" key="1">
    <source>
        <dbReference type="SAM" id="MobiDB-lite"/>
    </source>
</evidence>
<dbReference type="AlphaFoldDB" id="A0A4Z2G8D5"/>
<sequence length="96" mass="10338">MRGTKQESQAKDVAKRSINPPATASAAGLQRKRAELPLICADNLRRGRSEEAIWVHLGTAAVFLYCASLQSSVNCVLHLHAPPGGKRNAPISHEVL</sequence>
<organism evidence="2 3">
    <name type="scientific">Liparis tanakae</name>
    <name type="common">Tanaka's snailfish</name>
    <dbReference type="NCBI Taxonomy" id="230148"/>
    <lineage>
        <taxon>Eukaryota</taxon>
        <taxon>Metazoa</taxon>
        <taxon>Chordata</taxon>
        <taxon>Craniata</taxon>
        <taxon>Vertebrata</taxon>
        <taxon>Euteleostomi</taxon>
        <taxon>Actinopterygii</taxon>
        <taxon>Neopterygii</taxon>
        <taxon>Teleostei</taxon>
        <taxon>Neoteleostei</taxon>
        <taxon>Acanthomorphata</taxon>
        <taxon>Eupercaria</taxon>
        <taxon>Perciformes</taxon>
        <taxon>Cottioidei</taxon>
        <taxon>Cottales</taxon>
        <taxon>Liparidae</taxon>
        <taxon>Liparis</taxon>
    </lineage>
</organism>
<accession>A0A4Z2G8D5</accession>
<proteinExistence type="predicted"/>
<feature type="compositionally biased region" description="Basic and acidic residues" evidence="1">
    <location>
        <begin position="1"/>
        <end position="15"/>
    </location>
</feature>
<feature type="region of interest" description="Disordered" evidence="1">
    <location>
        <begin position="1"/>
        <end position="29"/>
    </location>
</feature>
<evidence type="ECO:0000313" key="3">
    <source>
        <dbReference type="Proteomes" id="UP000314294"/>
    </source>
</evidence>
<evidence type="ECO:0000313" key="2">
    <source>
        <dbReference type="EMBL" id="TNN49521.1"/>
    </source>
</evidence>
<comment type="caution">
    <text evidence="2">The sequence shown here is derived from an EMBL/GenBank/DDBJ whole genome shotgun (WGS) entry which is preliminary data.</text>
</comment>
<protein>
    <submittedName>
        <fullName evidence="2">Uncharacterized protein</fullName>
    </submittedName>
</protein>
<dbReference type="Proteomes" id="UP000314294">
    <property type="component" value="Unassembled WGS sequence"/>
</dbReference>
<name>A0A4Z2G8D5_9TELE</name>
<reference evidence="2 3" key="1">
    <citation type="submission" date="2019-03" db="EMBL/GenBank/DDBJ databases">
        <title>First draft genome of Liparis tanakae, snailfish: a comprehensive survey of snailfish specific genes.</title>
        <authorList>
            <person name="Kim W."/>
            <person name="Song I."/>
            <person name="Jeong J.-H."/>
            <person name="Kim D."/>
            <person name="Kim S."/>
            <person name="Ryu S."/>
            <person name="Song J.Y."/>
            <person name="Lee S.K."/>
        </authorList>
    </citation>
    <scope>NUCLEOTIDE SEQUENCE [LARGE SCALE GENOMIC DNA]</scope>
    <source>
        <tissue evidence="2">Muscle</tissue>
    </source>
</reference>
<dbReference type="EMBL" id="SRLO01000653">
    <property type="protein sequence ID" value="TNN49521.1"/>
    <property type="molecule type" value="Genomic_DNA"/>
</dbReference>
<gene>
    <name evidence="2" type="ORF">EYF80_040281</name>
</gene>